<name>A0ACC2BGX2_DIPCM</name>
<organism evidence="1 2">
    <name type="scientific">Diphasiastrum complanatum</name>
    <name type="common">Issler's clubmoss</name>
    <name type="synonym">Lycopodium complanatum</name>
    <dbReference type="NCBI Taxonomy" id="34168"/>
    <lineage>
        <taxon>Eukaryota</taxon>
        <taxon>Viridiplantae</taxon>
        <taxon>Streptophyta</taxon>
        <taxon>Embryophyta</taxon>
        <taxon>Tracheophyta</taxon>
        <taxon>Lycopodiopsida</taxon>
        <taxon>Lycopodiales</taxon>
        <taxon>Lycopodiaceae</taxon>
        <taxon>Lycopodioideae</taxon>
        <taxon>Diphasiastrum</taxon>
    </lineage>
</organism>
<sequence length="805" mass="91463">MGSYYVDFPQKDEKTQQEAELKAATSLGISIDLVRAARRQLSFLRAINSLPFLYSGPAVDRAIYRYWHFWMPLAADKTLCLEDQNASWSDQAFLPPVDVQWVWHCHCLRPRAYRNFCLSHFQRVIDLPFLHDPSNEAAARERCKQLWSERYPEEPYNILSNLSELSELKECASQKTTADLYPEKELHELVSAIARQSSFYTKICQPHVWKETFLYAALERYKCFLYILLKSKSQVFCVPTYDIDLMWHSHQLSPIAYAKDTRAILGWTLDHDDLLDPGPETKLEQGFKDTKKLWENIFGFPYERAGIFYRASSSGSNLPKAKFQELSIIMSWDEYPKDINTKLVSLHPRHMIEVCISGRNTRAVAAVEENLDLFVRLSTLDSHKSLKLDRFMPCGADSPWQRLYLLQCEICTKGVTLELRRPVKSWVKSLGSSKLIGDCELSWKEMQKASMLVVEKPFKFNSKKEFMEGLSGLQLHLAASITPPVQAPYLLKIVPDRVTDDSGAMLSNIILRMNKYHPQQGRWITRTVLNHHGAECFVIRIRIAKGIWRHSGDRPVGVDWSERVVHICEGGWTYVSGSIGIAPADNIIASATPNADELDNYKLTWSFSSSETFSISRDIDDPEWERHVTLELKNTLGGPVSLVNGRKLQYEVPDAKSEDEEGFVTLIRYTTYAPLGSATALFNWKISAIEVEPQEDVLLVLLLCIATLRTIADLGGGKNYGNLFVRKRLQESLPGLRDWESVFVHEPVSEDYPTHWYMKPSQLYGSATVEAPIVRVKGMTTTQLAACGASCGAGEWGGSTALSNN</sequence>
<evidence type="ECO:0000313" key="1">
    <source>
        <dbReference type="EMBL" id="KAJ7529008.1"/>
    </source>
</evidence>
<reference evidence="2" key="1">
    <citation type="journal article" date="2024" name="Proc. Natl. Acad. Sci. U.S.A.">
        <title>Extraordinary preservation of gene collinearity over three hundred million years revealed in homosporous lycophytes.</title>
        <authorList>
            <person name="Li C."/>
            <person name="Wickell D."/>
            <person name="Kuo L.Y."/>
            <person name="Chen X."/>
            <person name="Nie B."/>
            <person name="Liao X."/>
            <person name="Peng D."/>
            <person name="Ji J."/>
            <person name="Jenkins J."/>
            <person name="Williams M."/>
            <person name="Shu S."/>
            <person name="Plott C."/>
            <person name="Barry K."/>
            <person name="Rajasekar S."/>
            <person name="Grimwood J."/>
            <person name="Han X."/>
            <person name="Sun S."/>
            <person name="Hou Z."/>
            <person name="He W."/>
            <person name="Dai G."/>
            <person name="Sun C."/>
            <person name="Schmutz J."/>
            <person name="Leebens-Mack J.H."/>
            <person name="Li F.W."/>
            <person name="Wang L."/>
        </authorList>
    </citation>
    <scope>NUCLEOTIDE SEQUENCE [LARGE SCALE GENOMIC DNA]</scope>
    <source>
        <strain evidence="2">cv. PW_Plant_1</strain>
    </source>
</reference>
<gene>
    <name evidence="1" type="ORF">O6H91_15G030100</name>
</gene>
<keyword evidence="2" id="KW-1185">Reference proteome</keyword>
<protein>
    <submittedName>
        <fullName evidence="1">Uncharacterized protein</fullName>
    </submittedName>
</protein>
<dbReference type="Proteomes" id="UP001162992">
    <property type="component" value="Chromosome 15"/>
</dbReference>
<accession>A0ACC2BGX2</accession>
<comment type="caution">
    <text evidence="1">The sequence shown here is derived from an EMBL/GenBank/DDBJ whole genome shotgun (WGS) entry which is preliminary data.</text>
</comment>
<evidence type="ECO:0000313" key="2">
    <source>
        <dbReference type="Proteomes" id="UP001162992"/>
    </source>
</evidence>
<proteinExistence type="predicted"/>
<dbReference type="EMBL" id="CM055106">
    <property type="protein sequence ID" value="KAJ7529008.1"/>
    <property type="molecule type" value="Genomic_DNA"/>
</dbReference>